<evidence type="ECO:0000313" key="9">
    <source>
        <dbReference type="EMBL" id="QQG67062.1"/>
    </source>
</evidence>
<dbReference type="EC" id="6.3.2.1" evidence="8"/>
<gene>
    <name evidence="8" type="primary">panC</name>
    <name evidence="9" type="ORF">HP555_13545</name>
</gene>
<dbReference type="RefSeq" id="WP_199264577.1">
    <property type="nucleotide sequence ID" value="NZ_CP054140.1"/>
</dbReference>
<keyword evidence="8" id="KW-0963">Cytoplasm</keyword>
<accession>A0A7T5VFP6</accession>
<evidence type="ECO:0000256" key="6">
    <source>
        <dbReference type="ARBA" id="ARBA00022840"/>
    </source>
</evidence>
<comment type="pathway">
    <text evidence="1 8">Cofactor biosynthesis; (R)-pantothenate biosynthesis; (R)-pantothenate from (R)-pantoate and beta-alanine: step 1/1.</text>
</comment>
<dbReference type="EMBL" id="CP054140">
    <property type="protein sequence ID" value="QQG67062.1"/>
    <property type="molecule type" value="Genomic_DNA"/>
</dbReference>
<feature type="binding site" evidence="8">
    <location>
        <position position="176"/>
    </location>
    <ligand>
        <name>ATP</name>
        <dbReference type="ChEBI" id="CHEBI:30616"/>
    </ligand>
</feature>
<dbReference type="UniPathway" id="UPA00028">
    <property type="reaction ID" value="UER00005"/>
</dbReference>
<organism evidence="9 10">
    <name type="scientific">Desulfobulbus oligotrophicus</name>
    <dbReference type="NCBI Taxonomy" id="1909699"/>
    <lineage>
        <taxon>Bacteria</taxon>
        <taxon>Pseudomonadati</taxon>
        <taxon>Thermodesulfobacteriota</taxon>
        <taxon>Desulfobulbia</taxon>
        <taxon>Desulfobulbales</taxon>
        <taxon>Desulfobulbaceae</taxon>
        <taxon>Desulfobulbus</taxon>
    </lineage>
</organism>
<evidence type="ECO:0000256" key="4">
    <source>
        <dbReference type="ARBA" id="ARBA00022655"/>
    </source>
</evidence>
<dbReference type="Proteomes" id="UP000596092">
    <property type="component" value="Chromosome"/>
</dbReference>
<dbReference type="PANTHER" id="PTHR21299">
    <property type="entry name" value="CYTIDYLATE KINASE/PANTOATE-BETA-ALANINE LIGASE"/>
    <property type="match status" value="1"/>
</dbReference>
<feature type="binding site" evidence="8">
    <location>
        <begin position="147"/>
        <end position="150"/>
    </location>
    <ligand>
        <name>ATP</name>
        <dbReference type="ChEBI" id="CHEBI:30616"/>
    </ligand>
</feature>
<name>A0A7T5VFP6_9BACT</name>
<evidence type="ECO:0000256" key="2">
    <source>
        <dbReference type="ARBA" id="ARBA00009256"/>
    </source>
</evidence>
<dbReference type="FunFam" id="3.40.50.620:FF:000013">
    <property type="entry name" value="Pantothenate synthetase"/>
    <property type="match status" value="1"/>
</dbReference>
<dbReference type="KEGG" id="dog:HP555_13545"/>
<evidence type="ECO:0000313" key="10">
    <source>
        <dbReference type="Proteomes" id="UP000596092"/>
    </source>
</evidence>
<dbReference type="Gene3D" id="3.40.50.620">
    <property type="entry name" value="HUPs"/>
    <property type="match status" value="1"/>
</dbReference>
<dbReference type="GO" id="GO:0005524">
    <property type="term" value="F:ATP binding"/>
    <property type="evidence" value="ECO:0007669"/>
    <property type="project" value="UniProtKB-KW"/>
</dbReference>
<evidence type="ECO:0000256" key="8">
    <source>
        <dbReference type="HAMAP-Rule" id="MF_00158"/>
    </source>
</evidence>
<dbReference type="CDD" id="cd00560">
    <property type="entry name" value="PanC"/>
    <property type="match status" value="1"/>
</dbReference>
<dbReference type="Pfam" id="PF02569">
    <property type="entry name" value="Pantoate_ligase"/>
    <property type="match status" value="1"/>
</dbReference>
<dbReference type="PANTHER" id="PTHR21299:SF1">
    <property type="entry name" value="PANTOATE--BETA-ALANINE LIGASE"/>
    <property type="match status" value="1"/>
</dbReference>
<dbReference type="GO" id="GO:0015940">
    <property type="term" value="P:pantothenate biosynthetic process"/>
    <property type="evidence" value="ECO:0007669"/>
    <property type="project" value="UniProtKB-UniRule"/>
</dbReference>
<evidence type="ECO:0000256" key="7">
    <source>
        <dbReference type="ARBA" id="ARBA00048258"/>
    </source>
</evidence>
<dbReference type="InterPro" id="IPR003721">
    <property type="entry name" value="Pantoate_ligase"/>
</dbReference>
<dbReference type="InterPro" id="IPR042176">
    <property type="entry name" value="Pantoate_ligase_C"/>
</dbReference>
<feature type="binding site" evidence="8">
    <location>
        <begin position="30"/>
        <end position="37"/>
    </location>
    <ligand>
        <name>ATP</name>
        <dbReference type="ChEBI" id="CHEBI:30616"/>
    </ligand>
</feature>
<dbReference type="Gene3D" id="3.30.1300.10">
    <property type="entry name" value="Pantoate-beta-alanine ligase, C-terminal domain"/>
    <property type="match status" value="1"/>
</dbReference>
<keyword evidence="4 8" id="KW-0566">Pantothenate biosynthesis</keyword>
<sequence>MRVIQHPQEMQDWAKAQIRSGATVGLVPTMGFFHEGHLGLMRMAAGLCDLLVVSLFVNPTQFGPNEDLDRYPRDFERDRQLAQKEGVAVVFAPTPELMYPKGFQTEVQVRQLATHLCGKSRPVHFAGVATVVSKLFNIVQADVAVFGEKDFQQLVIVRRLVADLNLPVRIVGHPIVREKDGLAMSSRNANLDPANRAAALSLVTSLQLAQTQALQGQRSTAVLTALLEKHIHSFTGTAVDYVSFVNCETLEPADVVDEQTVLALAVFVEGKVGKVRLIDNGFVLSRQHG</sequence>
<keyword evidence="3 8" id="KW-0436">Ligase</keyword>
<comment type="miscellaneous">
    <text evidence="8">The reaction proceeds by a bi uni uni bi ping pong mechanism.</text>
</comment>
<comment type="subcellular location">
    <subcellularLocation>
        <location evidence="8">Cytoplasm</location>
    </subcellularLocation>
</comment>
<feature type="active site" description="Proton donor" evidence="8">
    <location>
        <position position="37"/>
    </location>
</feature>
<dbReference type="AlphaFoldDB" id="A0A7T5VFP6"/>
<feature type="binding site" evidence="8">
    <location>
        <position position="61"/>
    </location>
    <ligand>
        <name>beta-alanine</name>
        <dbReference type="ChEBI" id="CHEBI:57966"/>
    </ligand>
</feature>
<dbReference type="NCBIfam" id="TIGR00018">
    <property type="entry name" value="panC"/>
    <property type="match status" value="1"/>
</dbReference>
<evidence type="ECO:0000256" key="1">
    <source>
        <dbReference type="ARBA" id="ARBA00004990"/>
    </source>
</evidence>
<comment type="catalytic activity">
    <reaction evidence="7 8">
        <text>(R)-pantoate + beta-alanine + ATP = (R)-pantothenate + AMP + diphosphate + H(+)</text>
        <dbReference type="Rhea" id="RHEA:10912"/>
        <dbReference type="ChEBI" id="CHEBI:15378"/>
        <dbReference type="ChEBI" id="CHEBI:15980"/>
        <dbReference type="ChEBI" id="CHEBI:29032"/>
        <dbReference type="ChEBI" id="CHEBI:30616"/>
        <dbReference type="ChEBI" id="CHEBI:33019"/>
        <dbReference type="ChEBI" id="CHEBI:57966"/>
        <dbReference type="ChEBI" id="CHEBI:456215"/>
        <dbReference type="EC" id="6.3.2.1"/>
    </reaction>
</comment>
<comment type="function">
    <text evidence="8">Catalyzes the condensation of pantoate with beta-alanine in an ATP-dependent reaction via a pantoyl-adenylate intermediate.</text>
</comment>
<comment type="subunit">
    <text evidence="8">Homodimer.</text>
</comment>
<protein>
    <recommendedName>
        <fullName evidence="8">Pantothenate synthetase</fullName>
        <shortName evidence="8">PS</shortName>
        <ecNumber evidence="8">6.3.2.1</ecNumber>
    </recommendedName>
    <alternativeName>
        <fullName evidence="8">Pantoate--beta-alanine ligase</fullName>
    </alternativeName>
    <alternativeName>
        <fullName evidence="8">Pantoate-activating enzyme</fullName>
    </alternativeName>
</protein>
<keyword evidence="10" id="KW-1185">Reference proteome</keyword>
<comment type="similarity">
    <text evidence="2 8">Belongs to the pantothenate synthetase family.</text>
</comment>
<dbReference type="InterPro" id="IPR014729">
    <property type="entry name" value="Rossmann-like_a/b/a_fold"/>
</dbReference>
<dbReference type="GO" id="GO:0005829">
    <property type="term" value="C:cytosol"/>
    <property type="evidence" value="ECO:0007669"/>
    <property type="project" value="TreeGrafter"/>
</dbReference>
<feature type="binding site" evidence="8">
    <location>
        <begin position="184"/>
        <end position="187"/>
    </location>
    <ligand>
        <name>ATP</name>
        <dbReference type="ChEBI" id="CHEBI:30616"/>
    </ligand>
</feature>
<dbReference type="HAMAP" id="MF_00158">
    <property type="entry name" value="PanC"/>
    <property type="match status" value="1"/>
</dbReference>
<feature type="binding site" evidence="8">
    <location>
        <position position="61"/>
    </location>
    <ligand>
        <name>(R)-pantoate</name>
        <dbReference type="ChEBI" id="CHEBI:15980"/>
    </ligand>
</feature>
<evidence type="ECO:0000256" key="5">
    <source>
        <dbReference type="ARBA" id="ARBA00022741"/>
    </source>
</evidence>
<keyword evidence="6 8" id="KW-0067">ATP-binding</keyword>
<keyword evidence="5 8" id="KW-0547">Nucleotide-binding</keyword>
<proteinExistence type="inferred from homology"/>
<dbReference type="SUPFAM" id="SSF52374">
    <property type="entry name" value="Nucleotidylyl transferase"/>
    <property type="match status" value="1"/>
</dbReference>
<dbReference type="GO" id="GO:0004592">
    <property type="term" value="F:pantoate-beta-alanine ligase activity"/>
    <property type="evidence" value="ECO:0007669"/>
    <property type="project" value="UniProtKB-UniRule"/>
</dbReference>
<evidence type="ECO:0000256" key="3">
    <source>
        <dbReference type="ARBA" id="ARBA00022598"/>
    </source>
</evidence>
<feature type="binding site" evidence="8">
    <location>
        <position position="153"/>
    </location>
    <ligand>
        <name>(R)-pantoate</name>
        <dbReference type="ChEBI" id="CHEBI:15980"/>
    </ligand>
</feature>
<reference evidence="9 10" key="1">
    <citation type="submission" date="2020-05" db="EMBL/GenBank/DDBJ databases">
        <title>Complete genome of Desulfobulbus oligotrophicus.</title>
        <authorList>
            <person name="Podar M."/>
        </authorList>
    </citation>
    <scope>NUCLEOTIDE SEQUENCE [LARGE SCALE GENOMIC DNA]</scope>
    <source>
        <strain evidence="9 10">Prop6</strain>
    </source>
</reference>